<dbReference type="GO" id="GO:0090529">
    <property type="term" value="P:cell septum assembly"/>
    <property type="evidence" value="ECO:0007669"/>
    <property type="project" value="InterPro"/>
</dbReference>
<evidence type="ECO:0000313" key="3">
    <source>
        <dbReference type="EMBL" id="PXW98148.1"/>
    </source>
</evidence>
<dbReference type="AlphaFoldDB" id="A0A318H6S5"/>
<dbReference type="SMART" id="SM00771">
    <property type="entry name" value="ZipA_C"/>
    <property type="match status" value="1"/>
</dbReference>
<dbReference type="EMBL" id="QJJS01000003">
    <property type="protein sequence ID" value="PXW98148.1"/>
    <property type="molecule type" value="Genomic_DNA"/>
</dbReference>
<comment type="caution">
    <text evidence="3">The sequence shown here is derived from an EMBL/GenBank/DDBJ whole genome shotgun (WGS) entry which is preliminary data.</text>
</comment>
<feature type="domain" description="ZipA C-terminal FtsZ-binding" evidence="2">
    <location>
        <begin position="225"/>
        <end position="352"/>
    </location>
</feature>
<proteinExistence type="predicted"/>
<organism evidence="3 4">
    <name type="scientific">Sphaerotilus hippei</name>
    <dbReference type="NCBI Taxonomy" id="744406"/>
    <lineage>
        <taxon>Bacteria</taxon>
        <taxon>Pseudomonadati</taxon>
        <taxon>Pseudomonadota</taxon>
        <taxon>Betaproteobacteria</taxon>
        <taxon>Burkholderiales</taxon>
        <taxon>Sphaerotilaceae</taxon>
        <taxon>Sphaerotilus</taxon>
    </lineage>
</organism>
<reference evidence="3 4" key="1">
    <citation type="submission" date="2018-05" db="EMBL/GenBank/DDBJ databases">
        <title>Genomic Encyclopedia of Type Strains, Phase IV (KMG-IV): sequencing the most valuable type-strain genomes for metagenomic binning, comparative biology and taxonomic classification.</title>
        <authorList>
            <person name="Goeker M."/>
        </authorList>
    </citation>
    <scope>NUCLEOTIDE SEQUENCE [LARGE SCALE GENOMIC DNA]</scope>
    <source>
        <strain evidence="3 4">DSM 566</strain>
    </source>
</reference>
<gene>
    <name evidence="3" type="ORF">C7444_103244</name>
</gene>
<protein>
    <submittedName>
        <fullName evidence="3">ZipA-like protein with FtsZ-binding domain</fullName>
    </submittedName>
</protein>
<dbReference type="OrthoDB" id="8521018at2"/>
<dbReference type="Proteomes" id="UP000247811">
    <property type="component" value="Unassembled WGS sequence"/>
</dbReference>
<dbReference type="InterPro" id="IPR007449">
    <property type="entry name" value="ZipA_FtsZ-bd_C"/>
</dbReference>
<dbReference type="InterPro" id="IPR036765">
    <property type="entry name" value="ZipA_FtsZ-bd_C_sf"/>
</dbReference>
<dbReference type="RefSeq" id="WP_110399712.1">
    <property type="nucleotide sequence ID" value="NZ_QJJS01000003.1"/>
</dbReference>
<dbReference type="SUPFAM" id="SSF64383">
    <property type="entry name" value="Cell-division protein ZipA, C-terminal domain"/>
    <property type="match status" value="1"/>
</dbReference>
<name>A0A318H6S5_9BURK</name>
<feature type="compositionally biased region" description="Low complexity" evidence="1">
    <location>
        <begin position="47"/>
        <end position="56"/>
    </location>
</feature>
<accession>A0A318H6S5</accession>
<keyword evidence="4" id="KW-1185">Reference proteome</keyword>
<evidence type="ECO:0000259" key="2">
    <source>
        <dbReference type="SMART" id="SM00771"/>
    </source>
</evidence>
<evidence type="ECO:0000256" key="1">
    <source>
        <dbReference type="SAM" id="MobiDB-lite"/>
    </source>
</evidence>
<feature type="region of interest" description="Disordered" evidence="1">
    <location>
        <begin position="31"/>
        <end position="72"/>
    </location>
</feature>
<evidence type="ECO:0000313" key="4">
    <source>
        <dbReference type="Proteomes" id="UP000247811"/>
    </source>
</evidence>
<sequence length="376" mass="40611">MKSLQLWLAVLGGLLLAAFIAHGAWQQRKGRRGFQPDTLPSPPPLAPTMATMAPAPQQEPRFESTEPVEDEGLRPAELSAELSAEQMAPAPVPFTAAPRWQVHAPPIDARIDAVARLSLEAPVSGETVIAHLPPTRRAGAKPYAIEGRNRDTGEWECPGTETWYTELQAGVQLVNRLGALNEIEYSEFVQKVQAFADAVGATADFPDMLDVVARARELDAFANDHDAQLAMRLHTARTPWPLNWVQQHAARHGFIAGATAGRMVLPSAQDGAPPILALQFDAQAALADDPREARISEMSLVFDVPQTPSREQGFNAWCAAGQALSIALDAQVFDDQGRALQDTSFPRIAEDLSALYASLAERGLPAGSPAARRLFS</sequence>